<proteinExistence type="inferred from homology"/>
<evidence type="ECO:0000313" key="6">
    <source>
        <dbReference type="EMBL" id="KAJ04010.1"/>
    </source>
</evidence>
<dbReference type="eggNOG" id="COG0583">
    <property type="taxonomic scope" value="Bacteria"/>
</dbReference>
<evidence type="ECO:0000256" key="3">
    <source>
        <dbReference type="ARBA" id="ARBA00023125"/>
    </source>
</evidence>
<dbReference type="InterPro" id="IPR000847">
    <property type="entry name" value="LysR_HTH_N"/>
</dbReference>
<dbReference type="InterPro" id="IPR036388">
    <property type="entry name" value="WH-like_DNA-bd_sf"/>
</dbReference>
<dbReference type="STRING" id="83219.PM02_06785"/>
<gene>
    <name evidence="6" type="ORF">PM02_06785</name>
</gene>
<dbReference type="InterPro" id="IPR036390">
    <property type="entry name" value="WH_DNA-bd_sf"/>
</dbReference>
<name>A0A061SWH3_9RHOB</name>
<feature type="domain" description="HTH lysR-type" evidence="5">
    <location>
        <begin position="6"/>
        <end position="63"/>
    </location>
</feature>
<dbReference type="PANTHER" id="PTHR30118">
    <property type="entry name" value="HTH-TYPE TRANSCRIPTIONAL REGULATOR LEUO-RELATED"/>
    <property type="match status" value="1"/>
</dbReference>
<dbReference type="SUPFAM" id="SSF53850">
    <property type="entry name" value="Periplasmic binding protein-like II"/>
    <property type="match status" value="1"/>
</dbReference>
<comment type="similarity">
    <text evidence="1">Belongs to the LysR transcriptional regulatory family.</text>
</comment>
<dbReference type="Proteomes" id="UP000027337">
    <property type="component" value="Unassembled WGS sequence"/>
</dbReference>
<dbReference type="GO" id="GO:0003700">
    <property type="term" value="F:DNA-binding transcription factor activity"/>
    <property type="evidence" value="ECO:0007669"/>
    <property type="project" value="InterPro"/>
</dbReference>
<keyword evidence="4" id="KW-0804">Transcription</keyword>
<dbReference type="AlphaFoldDB" id="A0A061SWH3"/>
<dbReference type="InterPro" id="IPR037402">
    <property type="entry name" value="YidZ_PBP2"/>
</dbReference>
<comment type="caution">
    <text evidence="6">The sequence shown here is derived from an EMBL/GenBank/DDBJ whole genome shotgun (WGS) entry which is preliminary data.</text>
</comment>
<sequence length="315" mass="34409">MDLRTFDLNLLRVLRALLETHSTTRAGQMIGLSQPAVSAALGRLREHLKDPLFVRIGPRLEPTDYALTLSEPLRRILDQTEAILSGPPAFDPLEAQDSFRVSGSDFFSELLMPDLAAFLCRTAPGVRVQMVDLMPGQHGGKLENHEIDLALAPHFEIPGWMDWQPIFESPMVMVARGDHPCLDGLPPSSALDLETYCSLGHILFSPEGNCAGTGDTALSRIGKTRRVVMSLPVMHGVCSTVAKTDHLALIPLQMAVKMAATHGLAIRPAPMPIEVPLVGMSWHRKHTTAPAHQWLRDSIADLMSALDQPGRALPP</sequence>
<keyword evidence="3" id="KW-0238">DNA-binding</keyword>
<evidence type="ECO:0000256" key="2">
    <source>
        <dbReference type="ARBA" id="ARBA00023015"/>
    </source>
</evidence>
<organism evidence="6 7">
    <name type="scientific">Sulfitobacter mediterraneus</name>
    <dbReference type="NCBI Taxonomy" id="83219"/>
    <lineage>
        <taxon>Bacteria</taxon>
        <taxon>Pseudomonadati</taxon>
        <taxon>Pseudomonadota</taxon>
        <taxon>Alphaproteobacteria</taxon>
        <taxon>Rhodobacterales</taxon>
        <taxon>Roseobacteraceae</taxon>
        <taxon>Sulfitobacter</taxon>
    </lineage>
</organism>
<reference evidence="6 7" key="1">
    <citation type="journal article" date="2014" name="Genome Announc.">
        <title>Draft Genome Sequences of Two Isolates of the Roseobacter Group, Sulfitobacter sp. Strains 3SOLIMAR09 and 1FIGIMAR09, from Harbors of Mallorca Island (Mediterranean Sea).</title>
        <authorList>
            <person name="Mas-Llado M."/>
            <person name="Pina-Villalonga J.M."/>
            <person name="Brunet-Galmes I."/>
            <person name="Nogales B."/>
            <person name="Bosch R."/>
        </authorList>
    </citation>
    <scope>NUCLEOTIDE SEQUENCE [LARGE SCALE GENOMIC DNA]</scope>
    <source>
        <strain evidence="6 7">1FIGIMAR09</strain>
    </source>
</reference>
<dbReference type="Pfam" id="PF03466">
    <property type="entry name" value="LysR_substrate"/>
    <property type="match status" value="1"/>
</dbReference>
<dbReference type="InterPro" id="IPR050389">
    <property type="entry name" value="LysR-type_TF"/>
</dbReference>
<keyword evidence="7" id="KW-1185">Reference proteome</keyword>
<dbReference type="Pfam" id="PF00126">
    <property type="entry name" value="HTH_1"/>
    <property type="match status" value="1"/>
</dbReference>
<dbReference type="PANTHER" id="PTHR30118:SF15">
    <property type="entry name" value="TRANSCRIPTIONAL REGULATORY PROTEIN"/>
    <property type="match status" value="1"/>
</dbReference>
<keyword evidence="2" id="KW-0805">Transcription regulation</keyword>
<dbReference type="CDD" id="cd08417">
    <property type="entry name" value="PBP2_Nitroaromatics_like"/>
    <property type="match status" value="1"/>
</dbReference>
<dbReference type="Gene3D" id="3.40.190.10">
    <property type="entry name" value="Periplasmic binding protein-like II"/>
    <property type="match status" value="2"/>
</dbReference>
<protein>
    <submittedName>
        <fullName evidence="6">LysR family transcriptional regulator</fullName>
    </submittedName>
</protein>
<dbReference type="Gene3D" id="1.10.10.10">
    <property type="entry name" value="Winged helix-like DNA-binding domain superfamily/Winged helix DNA-binding domain"/>
    <property type="match status" value="1"/>
</dbReference>
<evidence type="ECO:0000313" key="7">
    <source>
        <dbReference type="Proteomes" id="UP000027337"/>
    </source>
</evidence>
<dbReference type="PRINTS" id="PR00039">
    <property type="entry name" value="HTHLYSR"/>
</dbReference>
<dbReference type="GO" id="GO:0003677">
    <property type="term" value="F:DNA binding"/>
    <property type="evidence" value="ECO:0007669"/>
    <property type="project" value="UniProtKB-KW"/>
</dbReference>
<dbReference type="InterPro" id="IPR005119">
    <property type="entry name" value="LysR_subst-bd"/>
</dbReference>
<evidence type="ECO:0000256" key="1">
    <source>
        <dbReference type="ARBA" id="ARBA00009437"/>
    </source>
</evidence>
<accession>A0A061SWH3</accession>
<dbReference type="RefSeq" id="WP_037906519.1">
    <property type="nucleotide sequence ID" value="NZ_JEMU01000004.1"/>
</dbReference>
<dbReference type="SUPFAM" id="SSF46785">
    <property type="entry name" value="Winged helix' DNA-binding domain"/>
    <property type="match status" value="1"/>
</dbReference>
<dbReference type="EMBL" id="JEMU01000004">
    <property type="protein sequence ID" value="KAJ04010.1"/>
    <property type="molecule type" value="Genomic_DNA"/>
</dbReference>
<evidence type="ECO:0000256" key="4">
    <source>
        <dbReference type="ARBA" id="ARBA00023163"/>
    </source>
</evidence>
<dbReference type="PROSITE" id="PS50931">
    <property type="entry name" value="HTH_LYSR"/>
    <property type="match status" value="1"/>
</dbReference>
<evidence type="ECO:0000259" key="5">
    <source>
        <dbReference type="PROSITE" id="PS50931"/>
    </source>
</evidence>